<evidence type="ECO:0000313" key="2">
    <source>
        <dbReference type="EMBL" id="KAG5929907.1"/>
    </source>
</evidence>
<gene>
    <name evidence="2" type="ORF">E4U42_003968</name>
</gene>
<proteinExistence type="predicted"/>
<feature type="compositionally biased region" description="Basic and acidic residues" evidence="1">
    <location>
        <begin position="248"/>
        <end position="262"/>
    </location>
</feature>
<name>A0A8K0JCS1_9HYPO</name>
<feature type="region of interest" description="Disordered" evidence="1">
    <location>
        <begin position="247"/>
        <end position="275"/>
    </location>
</feature>
<feature type="compositionally biased region" description="Low complexity" evidence="1">
    <location>
        <begin position="94"/>
        <end position="108"/>
    </location>
</feature>
<sequence length="533" mass="58966">MASSAEQTIEKLKDRFGPFVKPREQVNYIRRVLALELGSYTGEGPIQQPLSLNRGPILRDSGPELKGLYREYVEALRINASARQSFEKFAYGQPEASSPDPEPESNSSVLDDHLVLSRLRKKRDSLVTVRRYLERLAESPTPPQAPQDVQQMLDEGNPQPAVPAEVLNSFAVEQTSAGIDIQSQTSQLEKTLYGARLLLKREENLLAEARGRCTIKPELVSNGAKMEALNSTRNELINWIETELSKASAEEKTTGGTRHQEQTESAAAPDQAGISGQMRQVQDKYNVYVAARKKLLALTSCAPRPWMTPPEEQVDDKSAGPAGPAETHKLTSIDYLLIPHIETLISQSRRQKGLITHKSHFSAVLDNQRRDSCRLIGRLVEESQLLAAYPMKDSTRRQSGVPDIIAAKHADRPDLASRIKPWLFAADAARIRTLEAVAENVEVGEMALENSMEAVHKMKTLLGLQDEVEEADTTAPDTVEGDMWLDDGLDRGAEAKTCHKKPLKAKSTASQDKTDPWARIHGNLGLIGHDDAL</sequence>
<reference evidence="2" key="1">
    <citation type="journal article" date="2020" name="bioRxiv">
        <title>Whole genome comparisons of ergot fungi reveals the divergence and evolution of species within the genus Claviceps are the result of varying mechanisms driving genome evolution and host range expansion.</title>
        <authorList>
            <person name="Wyka S.A."/>
            <person name="Mondo S.J."/>
            <person name="Liu M."/>
            <person name="Dettman J."/>
            <person name="Nalam V."/>
            <person name="Broders K.D."/>
        </authorList>
    </citation>
    <scope>NUCLEOTIDE SEQUENCE</scope>
    <source>
        <strain evidence="2">CCC 489</strain>
    </source>
</reference>
<accession>A0A8K0JCS1</accession>
<dbReference type="Proteomes" id="UP000811619">
    <property type="component" value="Unassembled WGS sequence"/>
</dbReference>
<comment type="caution">
    <text evidence="2">The sequence shown here is derived from an EMBL/GenBank/DDBJ whole genome shotgun (WGS) entry which is preliminary data.</text>
</comment>
<dbReference type="OrthoDB" id="5402392at2759"/>
<dbReference type="AlphaFoldDB" id="A0A8K0JCS1"/>
<protein>
    <submittedName>
        <fullName evidence="2">Uncharacterized protein</fullName>
    </submittedName>
</protein>
<organism evidence="2 3">
    <name type="scientific">Claviceps africana</name>
    <dbReference type="NCBI Taxonomy" id="83212"/>
    <lineage>
        <taxon>Eukaryota</taxon>
        <taxon>Fungi</taxon>
        <taxon>Dikarya</taxon>
        <taxon>Ascomycota</taxon>
        <taxon>Pezizomycotina</taxon>
        <taxon>Sordariomycetes</taxon>
        <taxon>Hypocreomycetidae</taxon>
        <taxon>Hypocreales</taxon>
        <taxon>Clavicipitaceae</taxon>
        <taxon>Claviceps</taxon>
    </lineage>
</organism>
<feature type="region of interest" description="Disordered" evidence="1">
    <location>
        <begin position="91"/>
        <end position="110"/>
    </location>
</feature>
<keyword evidence="3" id="KW-1185">Reference proteome</keyword>
<dbReference type="EMBL" id="SRPY01000034">
    <property type="protein sequence ID" value="KAG5929907.1"/>
    <property type="molecule type" value="Genomic_DNA"/>
</dbReference>
<evidence type="ECO:0000256" key="1">
    <source>
        <dbReference type="SAM" id="MobiDB-lite"/>
    </source>
</evidence>
<evidence type="ECO:0000313" key="3">
    <source>
        <dbReference type="Proteomes" id="UP000811619"/>
    </source>
</evidence>